<feature type="region of interest" description="Disordered" evidence="1">
    <location>
        <begin position="42"/>
        <end position="81"/>
    </location>
</feature>
<dbReference type="Proteomes" id="UP000053989">
    <property type="component" value="Unassembled WGS sequence"/>
</dbReference>
<reference evidence="3" key="2">
    <citation type="submission" date="2015-01" db="EMBL/GenBank/DDBJ databases">
        <title>Evolutionary Origins and Diversification of the Mycorrhizal Mutualists.</title>
        <authorList>
            <consortium name="DOE Joint Genome Institute"/>
            <consortium name="Mycorrhizal Genomics Consortium"/>
            <person name="Kohler A."/>
            <person name="Kuo A."/>
            <person name="Nagy L.G."/>
            <person name="Floudas D."/>
            <person name="Copeland A."/>
            <person name="Barry K.W."/>
            <person name="Cichocki N."/>
            <person name="Veneault-Fourrey C."/>
            <person name="LaButti K."/>
            <person name="Lindquist E.A."/>
            <person name="Lipzen A."/>
            <person name="Lundell T."/>
            <person name="Morin E."/>
            <person name="Murat C."/>
            <person name="Riley R."/>
            <person name="Ohm R."/>
            <person name="Sun H."/>
            <person name="Tunlid A."/>
            <person name="Henrissat B."/>
            <person name="Grigoriev I.V."/>
            <person name="Hibbett D.S."/>
            <person name="Martin F."/>
        </authorList>
    </citation>
    <scope>NUCLEOTIDE SEQUENCE [LARGE SCALE GENOMIC DNA]</scope>
    <source>
        <strain evidence="3">Foug A</strain>
    </source>
</reference>
<dbReference type="HOGENOM" id="CLU_144985_0_0_1"/>
<evidence type="ECO:0000313" key="2">
    <source>
        <dbReference type="EMBL" id="KIM52827.1"/>
    </source>
</evidence>
<accession>A0A0C2ZJ71</accession>
<dbReference type="OrthoDB" id="2684341at2759"/>
<protein>
    <submittedName>
        <fullName evidence="2">Uncharacterized protein</fullName>
    </submittedName>
</protein>
<evidence type="ECO:0000313" key="3">
    <source>
        <dbReference type="Proteomes" id="UP000053989"/>
    </source>
</evidence>
<sequence>MSFYVTPLDSDCRIVLGHNWLTQYNPLIDWVLSSIKFRTPSQQVPALSSPPDPSKHSPSALRPDTPLVSPPTNLPMAPEGSVQFSLQLQPSASSSLQAALANDNPDLSAVPEEYHDFANIFSKAKASALTPHWEYDLKIKLEEGASPPPRRLYSLSPSSLKLSESSSMKIFTSASSI</sequence>
<name>A0A0C2ZJ71_9AGAM</name>
<evidence type="ECO:0000256" key="1">
    <source>
        <dbReference type="SAM" id="MobiDB-lite"/>
    </source>
</evidence>
<organism evidence="2 3">
    <name type="scientific">Scleroderma citrinum Foug A</name>
    <dbReference type="NCBI Taxonomy" id="1036808"/>
    <lineage>
        <taxon>Eukaryota</taxon>
        <taxon>Fungi</taxon>
        <taxon>Dikarya</taxon>
        <taxon>Basidiomycota</taxon>
        <taxon>Agaricomycotina</taxon>
        <taxon>Agaricomycetes</taxon>
        <taxon>Agaricomycetidae</taxon>
        <taxon>Boletales</taxon>
        <taxon>Sclerodermatineae</taxon>
        <taxon>Sclerodermataceae</taxon>
        <taxon>Scleroderma</taxon>
    </lineage>
</organism>
<dbReference type="InParanoid" id="A0A0C2ZJ71"/>
<gene>
    <name evidence="2" type="ORF">SCLCIDRAFT_32342</name>
</gene>
<reference evidence="2 3" key="1">
    <citation type="submission" date="2014-04" db="EMBL/GenBank/DDBJ databases">
        <authorList>
            <consortium name="DOE Joint Genome Institute"/>
            <person name="Kuo A."/>
            <person name="Kohler A."/>
            <person name="Nagy L.G."/>
            <person name="Floudas D."/>
            <person name="Copeland A."/>
            <person name="Barry K.W."/>
            <person name="Cichocki N."/>
            <person name="Veneault-Fourrey C."/>
            <person name="LaButti K."/>
            <person name="Lindquist E.A."/>
            <person name="Lipzen A."/>
            <person name="Lundell T."/>
            <person name="Morin E."/>
            <person name="Murat C."/>
            <person name="Sun H."/>
            <person name="Tunlid A."/>
            <person name="Henrissat B."/>
            <person name="Grigoriev I.V."/>
            <person name="Hibbett D.S."/>
            <person name="Martin F."/>
            <person name="Nordberg H.P."/>
            <person name="Cantor M.N."/>
            <person name="Hua S.X."/>
        </authorList>
    </citation>
    <scope>NUCLEOTIDE SEQUENCE [LARGE SCALE GENOMIC DNA]</scope>
    <source>
        <strain evidence="2 3">Foug A</strain>
    </source>
</reference>
<dbReference type="AlphaFoldDB" id="A0A0C2ZJ71"/>
<keyword evidence="3" id="KW-1185">Reference proteome</keyword>
<proteinExistence type="predicted"/>
<dbReference type="EMBL" id="KN822198">
    <property type="protein sequence ID" value="KIM52827.1"/>
    <property type="molecule type" value="Genomic_DNA"/>
</dbReference>